<dbReference type="InterPro" id="IPR016130">
    <property type="entry name" value="Tyr_Pase_AS"/>
</dbReference>
<dbReference type="InterPro" id="IPR000242">
    <property type="entry name" value="PTP_cat"/>
</dbReference>
<dbReference type="PANTHER" id="PTHR19134">
    <property type="entry name" value="RECEPTOR-TYPE TYROSINE-PROTEIN PHOSPHATASE"/>
    <property type="match status" value="1"/>
</dbReference>
<dbReference type="InterPro" id="IPR050348">
    <property type="entry name" value="Protein-Tyr_Phosphatase"/>
</dbReference>
<evidence type="ECO:0000259" key="1">
    <source>
        <dbReference type="PROSITE" id="PS50055"/>
    </source>
</evidence>
<reference evidence="3 4" key="1">
    <citation type="submission" date="2018-11" db="EMBL/GenBank/DDBJ databases">
        <authorList>
            <consortium name="Pathogen Informatics"/>
        </authorList>
    </citation>
    <scope>NUCLEOTIDE SEQUENCE [LARGE SCALE GENOMIC DNA]</scope>
</reference>
<dbReference type="PROSITE" id="PS50056">
    <property type="entry name" value="TYR_PHOSPHATASE_2"/>
    <property type="match status" value="1"/>
</dbReference>
<sequence length="317" mass="35995">MDEFQRLEDLTRQQDVDYGLTSFIAEVEPNLNRYKDMPPYDQSIVRLDRDWNEYRNDQQPIGPRISKVQAVYVNANYVKACDYDVMGRAQVASRTSLPEYIATQGPLTHTEADFLYMVHQQRCPVVIMLCKIETVEVAPHLAKDTAYSASYSVPYIQEGGKSKCAQYWPDQAGKPEEKKSFTRTVKVTLLETIKSPFMVTRVLMVQPEGKSEPWTFTQLHFLGWGDYAVPDVGEFYQLYQTYKNIRQQKPLSAAFGPTVVHCSAGVGRTGTLICADMLLEQLRKNPSQIDVFGTVLASRVFRCQFVQVKVSPSNSTG</sequence>
<dbReference type="PANTHER" id="PTHR19134:SF531">
    <property type="entry name" value="TYROSINE-PROTEIN PHOSPHATASE LAR"/>
    <property type="match status" value="1"/>
</dbReference>
<feature type="domain" description="Tyrosine-protein phosphatase" evidence="1">
    <location>
        <begin position="1"/>
        <end position="307"/>
    </location>
</feature>
<dbReference type="InterPro" id="IPR000387">
    <property type="entry name" value="Tyr_Pase_dom"/>
</dbReference>
<organism evidence="3 4">
    <name type="scientific">Dibothriocephalus latus</name>
    <name type="common">Fish tapeworm</name>
    <name type="synonym">Diphyllobothrium latum</name>
    <dbReference type="NCBI Taxonomy" id="60516"/>
    <lineage>
        <taxon>Eukaryota</taxon>
        <taxon>Metazoa</taxon>
        <taxon>Spiralia</taxon>
        <taxon>Lophotrochozoa</taxon>
        <taxon>Platyhelminthes</taxon>
        <taxon>Cestoda</taxon>
        <taxon>Eucestoda</taxon>
        <taxon>Diphyllobothriidea</taxon>
        <taxon>Diphyllobothriidae</taxon>
        <taxon>Dibothriocephalus</taxon>
    </lineage>
</organism>
<dbReference type="AlphaFoldDB" id="A0A3P7M1B3"/>
<proteinExistence type="predicted"/>
<dbReference type="OrthoDB" id="9979034at2759"/>
<dbReference type="PRINTS" id="PR00700">
    <property type="entry name" value="PRTYPHPHTASE"/>
</dbReference>
<dbReference type="Pfam" id="PF00102">
    <property type="entry name" value="Y_phosphatase"/>
    <property type="match status" value="1"/>
</dbReference>
<dbReference type="PROSITE" id="PS50055">
    <property type="entry name" value="TYR_PHOSPHATASE_PTP"/>
    <property type="match status" value="1"/>
</dbReference>
<dbReference type="SUPFAM" id="SSF52799">
    <property type="entry name" value="(Phosphotyrosine protein) phosphatases II"/>
    <property type="match status" value="1"/>
</dbReference>
<evidence type="ECO:0000313" key="3">
    <source>
        <dbReference type="EMBL" id="VDN12101.1"/>
    </source>
</evidence>
<dbReference type="GO" id="GO:0004725">
    <property type="term" value="F:protein tyrosine phosphatase activity"/>
    <property type="evidence" value="ECO:0007669"/>
    <property type="project" value="InterPro"/>
</dbReference>
<name>A0A3P7M1B3_DIBLA</name>
<accession>A0A3P7M1B3</accession>
<protein>
    <recommendedName>
        <fullName evidence="5">Tyrosine-protein phosphatase domain-containing protein</fullName>
    </recommendedName>
</protein>
<dbReference type="SMART" id="SM00194">
    <property type="entry name" value="PTPc"/>
    <property type="match status" value="1"/>
</dbReference>
<dbReference type="PROSITE" id="PS00383">
    <property type="entry name" value="TYR_PHOSPHATASE_1"/>
    <property type="match status" value="1"/>
</dbReference>
<evidence type="ECO:0000259" key="2">
    <source>
        <dbReference type="PROSITE" id="PS50056"/>
    </source>
</evidence>
<dbReference type="SMART" id="SM00404">
    <property type="entry name" value="PTPc_motif"/>
    <property type="match status" value="1"/>
</dbReference>
<dbReference type="InterPro" id="IPR029021">
    <property type="entry name" value="Prot-tyrosine_phosphatase-like"/>
</dbReference>
<dbReference type="InterPro" id="IPR003595">
    <property type="entry name" value="Tyr_Pase_cat"/>
</dbReference>
<feature type="domain" description="Tyrosine specific protein phosphatases" evidence="2">
    <location>
        <begin position="236"/>
        <end position="307"/>
    </location>
</feature>
<evidence type="ECO:0000313" key="4">
    <source>
        <dbReference type="Proteomes" id="UP000281553"/>
    </source>
</evidence>
<evidence type="ECO:0008006" key="5">
    <source>
        <dbReference type="Google" id="ProtNLM"/>
    </source>
</evidence>
<dbReference type="CDD" id="cd00047">
    <property type="entry name" value="PTPc"/>
    <property type="match status" value="1"/>
</dbReference>
<dbReference type="Gene3D" id="3.90.190.10">
    <property type="entry name" value="Protein tyrosine phosphatase superfamily"/>
    <property type="match status" value="1"/>
</dbReference>
<keyword evidence="4" id="KW-1185">Reference proteome</keyword>
<gene>
    <name evidence="3" type="ORF">DILT_LOCUS7932</name>
</gene>
<dbReference type="Proteomes" id="UP000281553">
    <property type="component" value="Unassembled WGS sequence"/>
</dbReference>
<dbReference type="EMBL" id="UYRU01053026">
    <property type="protein sequence ID" value="VDN12101.1"/>
    <property type="molecule type" value="Genomic_DNA"/>
</dbReference>